<keyword evidence="3 5" id="KW-0647">Proteasome</keyword>
<evidence type="ECO:0000313" key="5">
    <source>
        <dbReference type="EMBL" id="EQD57490.1"/>
    </source>
</evidence>
<dbReference type="GO" id="GO:0006511">
    <property type="term" value="P:ubiquitin-dependent protein catabolic process"/>
    <property type="evidence" value="ECO:0007669"/>
    <property type="project" value="InterPro"/>
</dbReference>
<dbReference type="PROSITE" id="PS51475">
    <property type="entry name" value="PROTEASOME_ALPHA_2"/>
    <property type="match status" value="1"/>
</dbReference>
<feature type="domain" description="Proteasome alpha-type subunits" evidence="4">
    <location>
        <begin position="10"/>
        <end position="32"/>
    </location>
</feature>
<dbReference type="InterPro" id="IPR000426">
    <property type="entry name" value="Proteasome_asu_N"/>
</dbReference>
<dbReference type="GO" id="GO:0019773">
    <property type="term" value="C:proteasome core complex, alpha-subunit complex"/>
    <property type="evidence" value="ECO:0007669"/>
    <property type="project" value="InterPro"/>
</dbReference>
<evidence type="ECO:0000256" key="3">
    <source>
        <dbReference type="ARBA" id="ARBA00022942"/>
    </source>
</evidence>
<dbReference type="InterPro" id="IPR001353">
    <property type="entry name" value="Proteasome_sua/b"/>
</dbReference>
<name>T1BU57_9ZZZZ</name>
<dbReference type="SMART" id="SM00948">
    <property type="entry name" value="Proteasome_A_N"/>
    <property type="match status" value="1"/>
</dbReference>
<dbReference type="NCBIfam" id="TIGR03633">
    <property type="entry name" value="arc_protsome_A"/>
    <property type="match status" value="1"/>
</dbReference>
<dbReference type="PROSITE" id="PS00388">
    <property type="entry name" value="PROTEASOME_ALPHA_1"/>
    <property type="match status" value="1"/>
</dbReference>
<comment type="caution">
    <text evidence="5">The sequence shown here is derived from an EMBL/GenBank/DDBJ whole genome shotgun (WGS) entry which is preliminary data.</text>
</comment>
<accession>T1BU57</accession>
<keyword evidence="2" id="KW-0963">Cytoplasm</keyword>
<evidence type="ECO:0000259" key="4">
    <source>
        <dbReference type="PROSITE" id="PS00388"/>
    </source>
</evidence>
<dbReference type="InterPro" id="IPR029055">
    <property type="entry name" value="Ntn_hydrolases_N"/>
</dbReference>
<reference evidence="5" key="2">
    <citation type="journal article" date="2014" name="ISME J.">
        <title>Microbial stratification in low pH oxic and suboxic macroscopic growths along an acid mine drainage.</title>
        <authorList>
            <person name="Mendez-Garcia C."/>
            <person name="Mesa V."/>
            <person name="Sprenger R.R."/>
            <person name="Richter M."/>
            <person name="Diez M.S."/>
            <person name="Solano J."/>
            <person name="Bargiela R."/>
            <person name="Golyshina O.V."/>
            <person name="Manteca A."/>
            <person name="Ramos J.L."/>
            <person name="Gallego J.R."/>
            <person name="Llorente I."/>
            <person name="Martins Dos Santos V.A."/>
            <person name="Jensen O.N."/>
            <person name="Pelaez A.I."/>
            <person name="Sanchez J."/>
            <person name="Ferrer M."/>
        </authorList>
    </citation>
    <scope>NUCLEOTIDE SEQUENCE</scope>
</reference>
<organism evidence="5">
    <name type="scientific">mine drainage metagenome</name>
    <dbReference type="NCBI Taxonomy" id="410659"/>
    <lineage>
        <taxon>unclassified sequences</taxon>
        <taxon>metagenomes</taxon>
        <taxon>ecological metagenomes</taxon>
    </lineage>
</organism>
<dbReference type="GO" id="GO:0005737">
    <property type="term" value="C:cytoplasm"/>
    <property type="evidence" value="ECO:0007669"/>
    <property type="project" value="UniProtKB-SubCell"/>
</dbReference>
<reference evidence="5" key="1">
    <citation type="submission" date="2013-08" db="EMBL/GenBank/DDBJ databases">
        <authorList>
            <person name="Mendez C."/>
            <person name="Richter M."/>
            <person name="Ferrer M."/>
            <person name="Sanchez J."/>
        </authorList>
    </citation>
    <scope>NUCLEOTIDE SEQUENCE</scope>
</reference>
<dbReference type="Pfam" id="PF10584">
    <property type="entry name" value="Proteasome_A_N"/>
    <property type="match status" value="1"/>
</dbReference>
<dbReference type="EMBL" id="AUZY01005752">
    <property type="protein sequence ID" value="EQD57490.1"/>
    <property type="molecule type" value="Genomic_DNA"/>
</dbReference>
<dbReference type="GO" id="GO:0004298">
    <property type="term" value="F:threonine-type endopeptidase activity"/>
    <property type="evidence" value="ECO:0007669"/>
    <property type="project" value="InterPro"/>
</dbReference>
<evidence type="ECO:0000256" key="2">
    <source>
        <dbReference type="ARBA" id="ARBA00022490"/>
    </source>
</evidence>
<dbReference type="HAMAP" id="MF_00289_A">
    <property type="entry name" value="Proteasome_A_A"/>
    <property type="match status" value="1"/>
</dbReference>
<dbReference type="CDD" id="cd03756">
    <property type="entry name" value="proteasome_alpha_archeal"/>
    <property type="match status" value="1"/>
</dbReference>
<dbReference type="InterPro" id="IPR019982">
    <property type="entry name" value="Proteasome_asu_arc"/>
</dbReference>
<dbReference type="InterPro" id="IPR050115">
    <property type="entry name" value="Proteasome_alpha"/>
</dbReference>
<protein>
    <submittedName>
        <fullName evidence="5">Proteasome endopeptidase complex subunit alpha</fullName>
    </submittedName>
</protein>
<comment type="subcellular location">
    <subcellularLocation>
        <location evidence="1">Cytoplasm</location>
    </subcellularLocation>
</comment>
<dbReference type="AlphaFoldDB" id="T1BU57"/>
<proteinExistence type="inferred from homology"/>
<dbReference type="Pfam" id="PF00227">
    <property type="entry name" value="Proteasome"/>
    <property type="match status" value="1"/>
</dbReference>
<dbReference type="FunFam" id="3.60.20.10:FF:000004">
    <property type="entry name" value="Proteasome subunit alpha type-4"/>
    <property type="match status" value="1"/>
</dbReference>
<dbReference type="InterPro" id="IPR023332">
    <property type="entry name" value="Proteasome_alpha-type"/>
</dbReference>
<dbReference type="Gene3D" id="3.60.20.10">
    <property type="entry name" value="Glutamine Phosphoribosylpyrophosphate, subunit 1, domain 1"/>
    <property type="match status" value="1"/>
</dbReference>
<dbReference type="NCBIfam" id="NF003075">
    <property type="entry name" value="PRK03996.1"/>
    <property type="match status" value="1"/>
</dbReference>
<dbReference type="SUPFAM" id="SSF56235">
    <property type="entry name" value="N-terminal nucleophile aminohydrolases (Ntn hydrolases)"/>
    <property type="match status" value="1"/>
</dbReference>
<gene>
    <name evidence="5" type="ORF">B1B_08775</name>
</gene>
<evidence type="ECO:0000256" key="1">
    <source>
        <dbReference type="ARBA" id="ARBA00004496"/>
    </source>
</evidence>
<sequence>MEMQPGQMAYDRAITVFSPDGRLFQVEYARESVRRGTATAGVVFKDGVVLVADRRIANPKLAEPSSVEKIHQIDGHIGAATAGLVADARVLVDFARLQSQINRVTYSEPISLEVLVRRICDYKQQYTQFGGVRPFGTALLIGGFDDTGVHLFETDPSGSLTSFKASSIGGNRAPVMELFEQKFQPGMEQDQAVALALEGLQQSMEDPSNLASVEICVVAKERGFQRMGPDQVLRAVSKLAPKERPAKS</sequence>
<dbReference type="PANTHER" id="PTHR11599">
    <property type="entry name" value="PROTEASOME SUBUNIT ALPHA/BETA"/>
    <property type="match status" value="1"/>
</dbReference>